<feature type="repeat" description="WD" evidence="3">
    <location>
        <begin position="654"/>
        <end position="695"/>
    </location>
</feature>
<organism evidence="4 5">
    <name type="scientific">Coleofasciculus chthonoplastes PCC 7420</name>
    <dbReference type="NCBI Taxonomy" id="118168"/>
    <lineage>
        <taxon>Bacteria</taxon>
        <taxon>Bacillati</taxon>
        <taxon>Cyanobacteriota</taxon>
        <taxon>Cyanophyceae</taxon>
        <taxon>Coleofasciculales</taxon>
        <taxon>Coleofasciculaceae</taxon>
        <taxon>Coleofasciculus</taxon>
    </lineage>
</organism>
<dbReference type="CDD" id="cd00200">
    <property type="entry name" value="WD40"/>
    <property type="match status" value="1"/>
</dbReference>
<evidence type="ECO:0000256" key="2">
    <source>
        <dbReference type="ARBA" id="ARBA00022737"/>
    </source>
</evidence>
<dbReference type="EMBL" id="DS989865">
    <property type="protein sequence ID" value="EDX72347.1"/>
    <property type="molecule type" value="Genomic_DNA"/>
</dbReference>
<dbReference type="PROSITE" id="PS50082">
    <property type="entry name" value="WD_REPEATS_2"/>
    <property type="match status" value="6"/>
</dbReference>
<dbReference type="PANTHER" id="PTHR19848">
    <property type="entry name" value="WD40 REPEAT PROTEIN"/>
    <property type="match status" value="1"/>
</dbReference>
<evidence type="ECO:0000313" key="4">
    <source>
        <dbReference type="EMBL" id="EDX72347.1"/>
    </source>
</evidence>
<feature type="repeat" description="WD" evidence="3">
    <location>
        <begin position="738"/>
        <end position="779"/>
    </location>
</feature>
<dbReference type="STRING" id="118168.MC7420_1016"/>
<dbReference type="PANTHER" id="PTHR19848:SF8">
    <property type="entry name" value="F-BOX AND WD REPEAT DOMAIN CONTAINING 7"/>
    <property type="match status" value="1"/>
</dbReference>
<dbReference type="InterPro" id="IPR015943">
    <property type="entry name" value="WD40/YVTN_repeat-like_dom_sf"/>
</dbReference>
<feature type="repeat" description="WD" evidence="3">
    <location>
        <begin position="780"/>
        <end position="813"/>
    </location>
</feature>
<feature type="repeat" description="WD" evidence="3">
    <location>
        <begin position="696"/>
        <end position="737"/>
    </location>
</feature>
<dbReference type="InterPro" id="IPR036322">
    <property type="entry name" value="WD40_repeat_dom_sf"/>
</dbReference>
<dbReference type="Proteomes" id="UP000003835">
    <property type="component" value="Unassembled WGS sequence"/>
</dbReference>
<evidence type="ECO:0000256" key="3">
    <source>
        <dbReference type="PROSITE-ProRule" id="PRU00221"/>
    </source>
</evidence>
<dbReference type="OrthoDB" id="422888at2"/>
<dbReference type="Pfam" id="PF00400">
    <property type="entry name" value="WD40"/>
    <property type="match status" value="2"/>
</dbReference>
<keyword evidence="2" id="KW-0677">Repeat</keyword>
<keyword evidence="5" id="KW-1185">Reference proteome</keyword>
<dbReference type="SUPFAM" id="SSF50978">
    <property type="entry name" value="WD40 repeat-like"/>
    <property type="match status" value="1"/>
</dbReference>
<dbReference type="AlphaFoldDB" id="B4W0K8"/>
<evidence type="ECO:0000256" key="1">
    <source>
        <dbReference type="ARBA" id="ARBA00022574"/>
    </source>
</evidence>
<accession>B4W0K8</accession>
<reference evidence="4 5" key="1">
    <citation type="submission" date="2008-07" db="EMBL/GenBank/DDBJ databases">
        <authorList>
            <person name="Tandeau de Marsac N."/>
            <person name="Ferriera S."/>
            <person name="Johnson J."/>
            <person name="Kravitz S."/>
            <person name="Beeson K."/>
            <person name="Sutton G."/>
            <person name="Rogers Y.-H."/>
            <person name="Friedman R."/>
            <person name="Frazier M."/>
            <person name="Venter J.C."/>
        </authorList>
    </citation>
    <scope>NUCLEOTIDE SEQUENCE [LARGE SCALE GENOMIC DNA]</scope>
    <source>
        <strain evidence="4 5">PCC 7420</strain>
    </source>
</reference>
<dbReference type="PROSITE" id="PS50294">
    <property type="entry name" value="WD_REPEATS_REGION"/>
    <property type="match status" value="5"/>
</dbReference>
<dbReference type="PROSITE" id="PS00678">
    <property type="entry name" value="WD_REPEATS_1"/>
    <property type="match status" value="2"/>
</dbReference>
<protein>
    <submittedName>
        <fullName evidence="4">Uncharacterized protein</fullName>
    </submittedName>
</protein>
<proteinExistence type="predicted"/>
<feature type="repeat" description="WD" evidence="3">
    <location>
        <begin position="525"/>
        <end position="558"/>
    </location>
</feature>
<dbReference type="InterPro" id="IPR019775">
    <property type="entry name" value="WD40_repeat_CS"/>
</dbReference>
<evidence type="ECO:0000313" key="5">
    <source>
        <dbReference type="Proteomes" id="UP000003835"/>
    </source>
</evidence>
<keyword evidence="1 3" id="KW-0853">WD repeat</keyword>
<sequence>MEPWLKLLLQWAVPVFKTLVYLKTTNQFNGIPLNEKPTSEPKPLILPYQGVDEVPQGEKLVAMGQHFANKLPDVINAIAQTVDETDHLEQQRFQQQKALQQQLVAEHRQTLFKLAAYQRETTLQLPEVHKILDHWPLRLFPSQLLEPHRPNRPIPLRIFIAPPQVQFERFGEMNSEVPEIELGLAQRLREFLSQHYPLHSQVRPTEFLGGAWESKRFHSESSIKALFSLLKSEPTLILESEIDGDFLIFRLAYWGLGQDSYCYSTLCKFSYREFIYESTRARALKWKTTRDKLLALGKSIENINAKGGDNAINLAYLEESEELQQAGIDPGELIFPYKVNRRDWDNFCQFLSTCHCLVAGWVADIHHLVHSDVPPLLPELLPPLIAEVSDPNLVQVVMQTTLSIYQEVLQSLVSERPYWEPELSLKLAQSLTCLPDKSWATIQIKSSLKAWLQQRKQPHQEGLQAFEAMRLVLTQQDHHYCQMLQSCLAAVGDEQGANQVQELLEAIASRQQQQTLANLSLTSTFTGLSGKVSAIAIHPHGRTLLSCGGDSTIKIWDIISLNSTPIQQLNGHSGGVLTLTLSRDGQILASSDQSKNRSYIKVWNLHQGKLLWTLSGHRKQIHSLAISPDNHTLASGSHKIKLWNLNTGEPFRTLFGHKEWVYSLAISPDGQSLVSGSGDKTVKIWKLATGELLRTLSGHKASIRAVAISPDGQTIVSGSEDKTIKLWDFETGKLLTTLTDHTGAVYAIALSLDGDYLISGSEDKTIKIWHLHREELMQTLEDHTAPVYALAIGGDGLLASGSEDKTIKLWRPL</sequence>
<dbReference type="RefSeq" id="WP_006104623.1">
    <property type="nucleotide sequence ID" value="NZ_DS989865.1"/>
</dbReference>
<dbReference type="Gene3D" id="2.130.10.10">
    <property type="entry name" value="YVTN repeat-like/Quinoprotein amine dehydrogenase"/>
    <property type="match status" value="3"/>
</dbReference>
<dbReference type="HOGENOM" id="CLU_021085_0_0_3"/>
<name>B4W0K8_9CYAN</name>
<dbReference type="eggNOG" id="COG2319">
    <property type="taxonomic scope" value="Bacteria"/>
</dbReference>
<dbReference type="InterPro" id="IPR020472">
    <property type="entry name" value="WD40_PAC1"/>
</dbReference>
<gene>
    <name evidence="4" type="ORF">MC7420_1016</name>
</gene>
<dbReference type="InterPro" id="IPR001680">
    <property type="entry name" value="WD40_rpt"/>
</dbReference>
<feature type="repeat" description="WD" evidence="3">
    <location>
        <begin position="614"/>
        <end position="653"/>
    </location>
</feature>
<dbReference type="Pfam" id="PF25173">
    <property type="entry name" value="Beta-prop_WDR3_1st"/>
    <property type="match status" value="1"/>
</dbReference>
<dbReference type="PRINTS" id="PR00320">
    <property type="entry name" value="GPROTEINBRPT"/>
</dbReference>
<dbReference type="SMART" id="SM00320">
    <property type="entry name" value="WD40"/>
    <property type="match status" value="7"/>
</dbReference>